<evidence type="ECO:0000256" key="1">
    <source>
        <dbReference type="ARBA" id="ARBA00004141"/>
    </source>
</evidence>
<dbReference type="AlphaFoldDB" id="A0A507B6G0"/>
<evidence type="ECO:0000256" key="7">
    <source>
        <dbReference type="ARBA" id="ARBA00023136"/>
    </source>
</evidence>
<keyword evidence="7" id="KW-0472">Membrane</keyword>
<evidence type="ECO:0000256" key="6">
    <source>
        <dbReference type="ARBA" id="ARBA00022989"/>
    </source>
</evidence>
<dbReference type="SMART" id="SM00744">
    <property type="entry name" value="RINGv"/>
    <property type="match status" value="1"/>
</dbReference>
<accession>A0A507B6G0</accession>
<feature type="domain" description="RING-CH-type" evidence="12">
    <location>
        <begin position="55"/>
        <end position="121"/>
    </location>
</feature>
<organism evidence="13 14">
    <name type="scientific">Thyridium curvatum</name>
    <dbReference type="NCBI Taxonomy" id="1093900"/>
    <lineage>
        <taxon>Eukaryota</taxon>
        <taxon>Fungi</taxon>
        <taxon>Dikarya</taxon>
        <taxon>Ascomycota</taxon>
        <taxon>Pezizomycotina</taxon>
        <taxon>Sordariomycetes</taxon>
        <taxon>Sordariomycetidae</taxon>
        <taxon>Thyridiales</taxon>
        <taxon>Thyridiaceae</taxon>
        <taxon>Thyridium</taxon>
    </lineage>
</organism>
<evidence type="ECO:0000256" key="8">
    <source>
        <dbReference type="PROSITE-ProRule" id="PRU00175"/>
    </source>
</evidence>
<dbReference type="Gene3D" id="3.30.40.10">
    <property type="entry name" value="Zinc/RING finger domain, C3HC4 (zinc finger)"/>
    <property type="match status" value="1"/>
</dbReference>
<keyword evidence="9" id="KW-0175">Coiled coil</keyword>
<feature type="domain" description="RING-type" evidence="11">
    <location>
        <begin position="63"/>
        <end position="115"/>
    </location>
</feature>
<dbReference type="InterPro" id="IPR001841">
    <property type="entry name" value="Znf_RING"/>
</dbReference>
<evidence type="ECO:0000313" key="13">
    <source>
        <dbReference type="EMBL" id="TPX12418.1"/>
    </source>
</evidence>
<dbReference type="Proteomes" id="UP000319257">
    <property type="component" value="Unassembled WGS sequence"/>
</dbReference>
<dbReference type="PANTHER" id="PTHR46283">
    <property type="entry name" value="E3 UBIQUITIN-PROTEIN LIGASE MARCH5"/>
    <property type="match status" value="1"/>
</dbReference>
<keyword evidence="6" id="KW-1133">Transmembrane helix</keyword>
<name>A0A507B6G0_9PEZI</name>
<dbReference type="InterPro" id="IPR011016">
    <property type="entry name" value="Znf_RING-CH"/>
</dbReference>
<dbReference type="STRING" id="1093900.A0A507B6G0"/>
<sequence length="553" mass="59478">MADSPSPAPAGAANDEQTTTTPQAPETKVEPSSANGERPGDKSFSPPSLERQLTINDPSVHTCFICLLNSKETPDSIWVNPCPCTLEAHEDCLLRWAAESEASQGKKKLRCPACNGRIQVIEPSDAFLKFRDRLHRAYSRFSPTALASIVSAASVVGSASYGFWVMSVFAGQHRTVRWLVPDIPSDGSFTLARRTLMASKIFLLNLIAPGLLINRALPSLASMLMIPNTTLYGGYLVMQNRMPEWPPSPQWVIILMPFVSLTYNNLWYEIFGPLNRRLNRVLRGRPAHEEAAQPGDAAEGGNANAVPAPDDDDADVGVFGAVWRLGNAVLGLFGEEELVIEVDARIGGGDDAAPAPAPAPAPNQAAIDAAGLQAAAGQLEAVADELEAAANQLQIAVDEDDPQAGQRELPAARQGDAAPAPDVPQAAGAENQELNDPAAVAGELQPGDENRSTFADLFNASASALLFPVVSAGIGQVLRYALPYSWTTSPWNRRPTGLLQQRWGRSLVGGCLFVVVKDLVNLYTKYRRVQVRTHRKIKNVTRRRDNGTRGATA</sequence>
<proteinExistence type="predicted"/>
<feature type="region of interest" description="Disordered" evidence="10">
    <location>
        <begin position="287"/>
        <end position="311"/>
    </location>
</feature>
<evidence type="ECO:0000259" key="12">
    <source>
        <dbReference type="PROSITE" id="PS51292"/>
    </source>
</evidence>
<evidence type="ECO:0000256" key="4">
    <source>
        <dbReference type="ARBA" id="ARBA00022771"/>
    </source>
</evidence>
<feature type="compositionally biased region" description="Low complexity" evidence="10">
    <location>
        <begin position="1"/>
        <end position="26"/>
    </location>
</feature>
<dbReference type="PROSITE" id="PS51292">
    <property type="entry name" value="ZF_RING_CH"/>
    <property type="match status" value="1"/>
</dbReference>
<dbReference type="EMBL" id="SKBQ01000040">
    <property type="protein sequence ID" value="TPX12418.1"/>
    <property type="molecule type" value="Genomic_DNA"/>
</dbReference>
<feature type="compositionally biased region" description="Low complexity" evidence="10">
    <location>
        <begin position="414"/>
        <end position="424"/>
    </location>
</feature>
<dbReference type="InParanoid" id="A0A507B6G0"/>
<evidence type="ECO:0000256" key="9">
    <source>
        <dbReference type="SAM" id="Coils"/>
    </source>
</evidence>
<reference evidence="13 14" key="1">
    <citation type="submission" date="2019-06" db="EMBL/GenBank/DDBJ databases">
        <title>Draft genome sequence of the filamentous fungus Phialemoniopsis curvata isolated from diesel fuel.</title>
        <authorList>
            <person name="Varaljay V.A."/>
            <person name="Lyon W.J."/>
            <person name="Crouch A.L."/>
            <person name="Drake C.E."/>
            <person name="Hollomon J.M."/>
            <person name="Nadeau L.J."/>
            <person name="Nunn H.S."/>
            <person name="Stevenson B.S."/>
            <person name="Bojanowski C.L."/>
            <person name="Crookes-Goodson W.J."/>
        </authorList>
    </citation>
    <scope>NUCLEOTIDE SEQUENCE [LARGE SCALE GENOMIC DNA]</scope>
    <source>
        <strain evidence="13 14">D216</strain>
    </source>
</reference>
<dbReference type="GeneID" id="41974277"/>
<keyword evidence="5" id="KW-0862">Zinc</keyword>
<dbReference type="SUPFAM" id="SSF57850">
    <property type="entry name" value="RING/U-box"/>
    <property type="match status" value="1"/>
</dbReference>
<evidence type="ECO:0000313" key="14">
    <source>
        <dbReference type="Proteomes" id="UP000319257"/>
    </source>
</evidence>
<keyword evidence="2" id="KW-0812">Transmembrane</keyword>
<keyword evidence="3" id="KW-0479">Metal-binding</keyword>
<feature type="coiled-coil region" evidence="9">
    <location>
        <begin position="369"/>
        <end position="399"/>
    </location>
</feature>
<evidence type="ECO:0000256" key="2">
    <source>
        <dbReference type="ARBA" id="ARBA00022692"/>
    </source>
</evidence>
<dbReference type="PROSITE" id="PS50089">
    <property type="entry name" value="ZF_RING_2"/>
    <property type="match status" value="1"/>
</dbReference>
<evidence type="ECO:0000256" key="3">
    <source>
        <dbReference type="ARBA" id="ARBA00022723"/>
    </source>
</evidence>
<dbReference type="RefSeq" id="XP_030994129.1">
    <property type="nucleotide sequence ID" value="XM_031141506.1"/>
</dbReference>
<comment type="caution">
    <text evidence="13">The sequence shown here is derived from an EMBL/GenBank/DDBJ whole genome shotgun (WGS) entry which is preliminary data.</text>
</comment>
<dbReference type="GO" id="GO:0016020">
    <property type="term" value="C:membrane"/>
    <property type="evidence" value="ECO:0007669"/>
    <property type="project" value="UniProtKB-SubCell"/>
</dbReference>
<evidence type="ECO:0000256" key="10">
    <source>
        <dbReference type="SAM" id="MobiDB-lite"/>
    </source>
</evidence>
<dbReference type="OrthoDB" id="5817083at2759"/>
<dbReference type="InterPro" id="IPR013083">
    <property type="entry name" value="Znf_RING/FYVE/PHD"/>
</dbReference>
<dbReference type="GO" id="GO:0008270">
    <property type="term" value="F:zinc ion binding"/>
    <property type="evidence" value="ECO:0007669"/>
    <property type="project" value="UniProtKB-KW"/>
</dbReference>
<gene>
    <name evidence="13" type="ORF">E0L32_006830</name>
</gene>
<feature type="region of interest" description="Disordered" evidence="10">
    <location>
        <begin position="401"/>
        <end position="424"/>
    </location>
</feature>
<comment type="subcellular location">
    <subcellularLocation>
        <location evidence="1">Membrane</location>
        <topology evidence="1">Multi-pass membrane protein</topology>
    </subcellularLocation>
</comment>
<protein>
    <submittedName>
        <fullName evidence="13">Uncharacterized protein</fullName>
    </submittedName>
</protein>
<keyword evidence="14" id="KW-1185">Reference proteome</keyword>
<feature type="region of interest" description="Disordered" evidence="10">
    <location>
        <begin position="1"/>
        <end position="51"/>
    </location>
</feature>
<evidence type="ECO:0000256" key="5">
    <source>
        <dbReference type="ARBA" id="ARBA00022833"/>
    </source>
</evidence>
<evidence type="ECO:0000259" key="11">
    <source>
        <dbReference type="PROSITE" id="PS50089"/>
    </source>
</evidence>
<keyword evidence="4 8" id="KW-0863">Zinc-finger</keyword>